<feature type="active site" evidence="6">
    <location>
        <position position="318"/>
    </location>
</feature>
<evidence type="ECO:0000256" key="5">
    <source>
        <dbReference type="ARBA" id="ARBA00068070"/>
    </source>
</evidence>
<comment type="similarity">
    <text evidence="1 7">Belongs to the aldehyde dehydrogenase family.</text>
</comment>
<evidence type="ECO:0000259" key="8">
    <source>
        <dbReference type="Pfam" id="PF00171"/>
    </source>
</evidence>
<keyword evidence="3 7" id="KW-0560">Oxidoreductase</keyword>
<dbReference type="FunFam" id="3.40.309.10:FF:000001">
    <property type="entry name" value="Mitochondrial aldehyde dehydrogenase 2"/>
    <property type="match status" value="1"/>
</dbReference>
<dbReference type="Proteomes" id="UP001283361">
    <property type="component" value="Unassembled WGS sequence"/>
</dbReference>
<reference evidence="9" key="1">
    <citation type="journal article" date="2023" name="G3 (Bethesda)">
        <title>A reference genome for the long-term kleptoplast-retaining sea slug Elysia crispata morphotype clarki.</title>
        <authorList>
            <person name="Eastman K.E."/>
            <person name="Pendleton A.L."/>
            <person name="Shaikh M.A."/>
            <person name="Suttiyut T."/>
            <person name="Ogas R."/>
            <person name="Tomko P."/>
            <person name="Gavelis G."/>
            <person name="Widhalm J.R."/>
            <person name="Wisecaver J.H."/>
        </authorList>
    </citation>
    <scope>NUCLEOTIDE SEQUENCE</scope>
    <source>
        <strain evidence="9">ECLA1</strain>
    </source>
</reference>
<dbReference type="InterPro" id="IPR016161">
    <property type="entry name" value="Ald_DH/histidinol_DH"/>
</dbReference>
<dbReference type="FunFam" id="3.40.605.10:FF:000050">
    <property type="entry name" value="Aldehyde dehydrogenase, mitochondrial"/>
    <property type="match status" value="1"/>
</dbReference>
<keyword evidence="2" id="KW-0273">Eye lens protein</keyword>
<feature type="domain" description="Aldehyde dehydrogenase" evidence="8">
    <location>
        <begin position="96"/>
        <end position="541"/>
    </location>
</feature>
<dbReference type="Gene3D" id="3.40.309.10">
    <property type="entry name" value="Aldehyde Dehydrogenase, Chain A, domain 2"/>
    <property type="match status" value="1"/>
</dbReference>
<dbReference type="AlphaFoldDB" id="A0AAE1DUN0"/>
<sequence length="550" mass="60194">MSGEYLADPDERSSTEHAGCSTCRNSAVTVKHVHCHIIHSLKAPKKDDFSAFCSMQIQLVGNGDQSVRSRHGISSILQLAEIKYKQLFIDNNFVNAVNGKTIPVINPTNEELICEVQAAEKEDVDLANHMDASKRGRLLEKFAQLLDKNKEYVASLDCLDNGKPYFDAEDDVSSIVDLFKYYAGWCDKICGKTIPVDGDYFTYTVHEPVGVCGQIIPWNYPVAMMGWKLGPALACGNTVVLKPSEVTPLSALYCAQLFKEAGFPPGVVNIVPGYGNTAGEAIASHMDIDKVAFTGSTQTGRKVMCAAAQSNLKRVTLELGGKSPLIIFADCDLDFAVTVAHGAIMTNHGQNCCAGSRTFVEDKIYDQFVEKSRQLVENRTVGNPFDPLTQQGPQVNKAQFDKVLDYVEQGKAQGAKLVYGGERVGDKGFFVKPTVFSDVTDDMSIATDEIFGPVQSILRFSDVDEVIQRANRTRYGLAAGVITKSIDRAFTVSKALQAGSVWVNCYDVVMSQTPFGGFKQSGQGRELGEYGLHEYYEVKTVTVKIPQKNS</sequence>
<evidence type="ECO:0000256" key="2">
    <source>
        <dbReference type="ARBA" id="ARBA00022613"/>
    </source>
</evidence>
<organism evidence="9 10">
    <name type="scientific">Elysia crispata</name>
    <name type="common">lettuce slug</name>
    <dbReference type="NCBI Taxonomy" id="231223"/>
    <lineage>
        <taxon>Eukaryota</taxon>
        <taxon>Metazoa</taxon>
        <taxon>Spiralia</taxon>
        <taxon>Lophotrochozoa</taxon>
        <taxon>Mollusca</taxon>
        <taxon>Gastropoda</taxon>
        <taxon>Heterobranchia</taxon>
        <taxon>Euthyneura</taxon>
        <taxon>Panpulmonata</taxon>
        <taxon>Sacoglossa</taxon>
        <taxon>Placobranchoidea</taxon>
        <taxon>Plakobranchidae</taxon>
        <taxon>Elysia</taxon>
    </lineage>
</organism>
<dbReference type="GO" id="GO:0016620">
    <property type="term" value="F:oxidoreductase activity, acting on the aldehyde or oxo group of donors, NAD or NADP as acceptor"/>
    <property type="evidence" value="ECO:0007669"/>
    <property type="project" value="InterPro"/>
</dbReference>
<keyword evidence="10" id="KW-1185">Reference proteome</keyword>
<gene>
    <name evidence="9" type="ORF">RRG08_059240</name>
</gene>
<evidence type="ECO:0000256" key="3">
    <source>
        <dbReference type="ARBA" id="ARBA00023002"/>
    </source>
</evidence>
<protein>
    <recommendedName>
        <fullName evidence="5">Omega-crystallin</fullName>
    </recommendedName>
</protein>
<evidence type="ECO:0000313" key="10">
    <source>
        <dbReference type="Proteomes" id="UP001283361"/>
    </source>
</evidence>
<accession>A0AAE1DUN0</accession>
<dbReference type="InterPro" id="IPR029510">
    <property type="entry name" value="Ald_DH_CS_GLU"/>
</dbReference>
<comment type="function">
    <text evidence="4">Omega-crystallins are structural components of squids and octopi eye lens. Contains relatively little if any DHAL activity.</text>
</comment>
<evidence type="ECO:0000313" key="9">
    <source>
        <dbReference type="EMBL" id="KAK3782188.1"/>
    </source>
</evidence>
<dbReference type="Gene3D" id="3.40.605.10">
    <property type="entry name" value="Aldehyde Dehydrogenase, Chain A, domain 1"/>
    <property type="match status" value="1"/>
</dbReference>
<name>A0AAE1DUN0_9GAST</name>
<dbReference type="PANTHER" id="PTHR11699">
    <property type="entry name" value="ALDEHYDE DEHYDROGENASE-RELATED"/>
    <property type="match status" value="1"/>
</dbReference>
<dbReference type="Pfam" id="PF00171">
    <property type="entry name" value="Aldedh"/>
    <property type="match status" value="1"/>
</dbReference>
<dbReference type="SUPFAM" id="SSF53720">
    <property type="entry name" value="ALDH-like"/>
    <property type="match status" value="1"/>
</dbReference>
<proteinExistence type="inferred from homology"/>
<evidence type="ECO:0000256" key="4">
    <source>
        <dbReference type="ARBA" id="ARBA00053286"/>
    </source>
</evidence>
<evidence type="ECO:0000256" key="7">
    <source>
        <dbReference type="RuleBase" id="RU003345"/>
    </source>
</evidence>
<evidence type="ECO:0000256" key="1">
    <source>
        <dbReference type="ARBA" id="ARBA00009986"/>
    </source>
</evidence>
<dbReference type="FunFam" id="3.40.605.10:FF:000026">
    <property type="entry name" value="Aldehyde dehydrogenase, putative"/>
    <property type="match status" value="1"/>
</dbReference>
<dbReference type="InterPro" id="IPR015590">
    <property type="entry name" value="Aldehyde_DH_dom"/>
</dbReference>
<evidence type="ECO:0000256" key="6">
    <source>
        <dbReference type="PROSITE-ProRule" id="PRU10007"/>
    </source>
</evidence>
<dbReference type="GO" id="GO:0005212">
    <property type="term" value="F:structural constituent of eye lens"/>
    <property type="evidence" value="ECO:0007669"/>
    <property type="project" value="UniProtKB-KW"/>
</dbReference>
<comment type="caution">
    <text evidence="9">The sequence shown here is derived from an EMBL/GenBank/DDBJ whole genome shotgun (WGS) entry which is preliminary data.</text>
</comment>
<dbReference type="PROSITE" id="PS00687">
    <property type="entry name" value="ALDEHYDE_DEHYDR_GLU"/>
    <property type="match status" value="1"/>
</dbReference>
<dbReference type="EMBL" id="JAWDGP010002534">
    <property type="protein sequence ID" value="KAK3782188.1"/>
    <property type="molecule type" value="Genomic_DNA"/>
</dbReference>
<dbReference type="InterPro" id="IPR016163">
    <property type="entry name" value="Ald_DH_C"/>
</dbReference>
<dbReference type="InterPro" id="IPR016162">
    <property type="entry name" value="Ald_DH_N"/>
</dbReference>